<organism evidence="8">
    <name type="scientific">Planktothricoides raciborskii GIHE-MW2</name>
    <dbReference type="NCBI Taxonomy" id="2792601"/>
    <lineage>
        <taxon>Bacteria</taxon>
        <taxon>Bacillati</taxon>
        <taxon>Cyanobacteriota</taxon>
        <taxon>Cyanophyceae</taxon>
        <taxon>Oscillatoriophycideae</taxon>
        <taxon>Oscillatoriales</taxon>
        <taxon>Oscillatoriaceae</taxon>
        <taxon>Planktothricoides</taxon>
    </lineage>
</organism>
<evidence type="ECO:0000313" key="8">
    <source>
        <dbReference type="EMBL" id="XCM36826.1"/>
    </source>
</evidence>
<dbReference type="GO" id="GO:0008483">
    <property type="term" value="F:transaminase activity"/>
    <property type="evidence" value="ECO:0007669"/>
    <property type="project" value="UniProtKB-KW"/>
</dbReference>
<dbReference type="RefSeq" id="WP_054468936.1">
    <property type="nucleotide sequence ID" value="NZ_CP159837.1"/>
</dbReference>
<dbReference type="Pfam" id="PF00550">
    <property type="entry name" value="PP-binding"/>
    <property type="match status" value="1"/>
</dbReference>
<comment type="cofactor">
    <cofactor evidence="1 6">
        <name>pyridoxal 5'-phosphate</name>
        <dbReference type="ChEBI" id="CHEBI:597326"/>
    </cofactor>
</comment>
<accession>A0AAU8JE51</accession>
<evidence type="ECO:0000259" key="7">
    <source>
        <dbReference type="PROSITE" id="PS50075"/>
    </source>
</evidence>
<dbReference type="InterPro" id="IPR015422">
    <property type="entry name" value="PyrdxlP-dep_Trfase_small"/>
</dbReference>
<dbReference type="CDD" id="cd06454">
    <property type="entry name" value="KBL_like"/>
    <property type="match status" value="1"/>
</dbReference>
<dbReference type="InterPro" id="IPR006162">
    <property type="entry name" value="Ppantetheine_attach_site"/>
</dbReference>
<dbReference type="PROSITE" id="PS00599">
    <property type="entry name" value="AA_TRANSFER_CLASS_2"/>
    <property type="match status" value="1"/>
</dbReference>
<dbReference type="SUPFAM" id="SSF53383">
    <property type="entry name" value="PLP-dependent transferases"/>
    <property type="match status" value="1"/>
</dbReference>
<feature type="domain" description="Carrier" evidence="7">
    <location>
        <begin position="42"/>
        <end position="119"/>
    </location>
</feature>
<dbReference type="PROSITE" id="PS50075">
    <property type="entry name" value="CARRIER"/>
    <property type="match status" value="1"/>
</dbReference>
<dbReference type="Gene3D" id="3.40.640.10">
    <property type="entry name" value="Type I PLP-dependent aspartate aminotransferase-like (Major domain)"/>
    <property type="match status" value="1"/>
</dbReference>
<dbReference type="PANTHER" id="PTHR13693">
    <property type="entry name" value="CLASS II AMINOTRANSFERASE/8-AMINO-7-OXONONANOATE SYNTHASE"/>
    <property type="match status" value="1"/>
</dbReference>
<reference evidence="8" key="1">
    <citation type="submission" date="2024-07" db="EMBL/GenBank/DDBJ databases">
        <authorList>
            <person name="Kim Y.J."/>
            <person name="Jeong J.Y."/>
        </authorList>
    </citation>
    <scope>NUCLEOTIDE SEQUENCE</scope>
    <source>
        <strain evidence="8">GIHE-MW2</strain>
    </source>
</reference>
<dbReference type="EMBL" id="CP159837">
    <property type="protein sequence ID" value="XCM36826.1"/>
    <property type="molecule type" value="Genomic_DNA"/>
</dbReference>
<keyword evidence="3" id="KW-0597">Phosphoprotein</keyword>
<dbReference type="InterPro" id="IPR036736">
    <property type="entry name" value="ACP-like_sf"/>
</dbReference>
<dbReference type="PANTHER" id="PTHR13693:SF3">
    <property type="entry name" value="LD36009P"/>
    <property type="match status" value="1"/>
</dbReference>
<dbReference type="InterPro" id="IPR001917">
    <property type="entry name" value="Aminotrans_II_pyridoxalP_BS"/>
</dbReference>
<keyword evidence="2" id="KW-0596">Phosphopantetheine</keyword>
<dbReference type="Gene3D" id="1.10.1200.10">
    <property type="entry name" value="ACP-like"/>
    <property type="match status" value="1"/>
</dbReference>
<dbReference type="InterPro" id="IPR050087">
    <property type="entry name" value="AON_synthase_class-II"/>
</dbReference>
<evidence type="ECO:0000256" key="1">
    <source>
        <dbReference type="ARBA" id="ARBA00001933"/>
    </source>
</evidence>
<evidence type="ECO:0000256" key="3">
    <source>
        <dbReference type="ARBA" id="ARBA00022553"/>
    </source>
</evidence>
<dbReference type="InterPro" id="IPR015424">
    <property type="entry name" value="PyrdxlP-dep_Trfase"/>
</dbReference>
<keyword evidence="4" id="KW-0808">Transferase</keyword>
<proteinExistence type="inferred from homology"/>
<evidence type="ECO:0000256" key="4">
    <source>
        <dbReference type="ARBA" id="ARBA00022679"/>
    </source>
</evidence>
<sequence length="559" mass="61267">MKLLNQLNQLSQQNINKKATKSATLVPKGASKSTAQSPDDVYDATAITSWLVTQLAERLDLPVEEIEIHKDFTEYGLNSIEAVNLSGNLENFLGRRLDPTLLWDYPNIQALALYLANQDRPQTPDDTNGAATNGLMANGAPSMDESSDDVPEQYYRFDRFPEYRKLKGQLEQITQLGLRNPYFNVQERVCNDTTVIGGRELINYSSYNYVGMSGDPMVSQAAKEAIDRYGTSVSASRIASGEKPLHRELEKAVAEFVGAEDSIVYIGGHSTNVSTIGHLFGKNDLIVHDSLSHNSIMQGCILSGATAIAFPHNDYVALESILGDRRHRYNRVLIVIEGVYSTDGDIPELPKFIELNKRYKTLLMVDEAHSIGVLGKHGRGIGEMFGVNPADVDLWMGTFSKSFASCGGYIAGCKELVEYLKYTAPGFVYSVGMSPANTAAALASLQVLQAEPQRVAILQQRAKLFLDLARQRGLNTGMSAGSPVIPIIVGETYKCIKLSQALFDRGINVQPLGAPSVPEGTARLRFFVTSTHTEEQIRSTVDILAQEWAKLETADAMSA</sequence>
<dbReference type="InterPro" id="IPR009081">
    <property type="entry name" value="PP-bd_ACP"/>
</dbReference>
<dbReference type="PROSITE" id="PS00012">
    <property type="entry name" value="PHOSPHOPANTETHEINE"/>
    <property type="match status" value="1"/>
</dbReference>
<dbReference type="SUPFAM" id="SSF47336">
    <property type="entry name" value="ACP-like"/>
    <property type="match status" value="1"/>
</dbReference>
<dbReference type="Gene3D" id="3.90.1150.10">
    <property type="entry name" value="Aspartate Aminotransferase, domain 1"/>
    <property type="match status" value="1"/>
</dbReference>
<dbReference type="SMART" id="SM00823">
    <property type="entry name" value="PKS_PP"/>
    <property type="match status" value="1"/>
</dbReference>
<gene>
    <name evidence="8" type="ORF">ABWT76_005610</name>
</gene>
<comment type="similarity">
    <text evidence="6">Belongs to the class-II pyridoxal-phosphate-dependent aminotransferase family.</text>
</comment>
<dbReference type="AlphaFoldDB" id="A0AAU8JE51"/>
<evidence type="ECO:0000256" key="2">
    <source>
        <dbReference type="ARBA" id="ARBA00022450"/>
    </source>
</evidence>
<evidence type="ECO:0000256" key="5">
    <source>
        <dbReference type="ARBA" id="ARBA00022898"/>
    </source>
</evidence>
<dbReference type="InterPro" id="IPR004839">
    <property type="entry name" value="Aminotransferase_I/II_large"/>
</dbReference>
<protein>
    <submittedName>
        <fullName evidence="8">Aminotransferase class I/II-fold pyridoxal phosphate-dependent enzyme</fullName>
    </submittedName>
</protein>
<keyword evidence="5 6" id="KW-0663">Pyridoxal phosphate</keyword>
<dbReference type="Pfam" id="PF00155">
    <property type="entry name" value="Aminotran_1_2"/>
    <property type="match status" value="1"/>
</dbReference>
<keyword evidence="8" id="KW-0032">Aminotransferase</keyword>
<evidence type="ECO:0000256" key="6">
    <source>
        <dbReference type="RuleBase" id="RU003693"/>
    </source>
</evidence>
<dbReference type="InterPro" id="IPR015421">
    <property type="entry name" value="PyrdxlP-dep_Trfase_major"/>
</dbReference>
<name>A0AAU8JE51_9CYAN</name>
<dbReference type="GO" id="GO:0030170">
    <property type="term" value="F:pyridoxal phosphate binding"/>
    <property type="evidence" value="ECO:0007669"/>
    <property type="project" value="InterPro"/>
</dbReference>
<dbReference type="GO" id="GO:0031177">
    <property type="term" value="F:phosphopantetheine binding"/>
    <property type="evidence" value="ECO:0007669"/>
    <property type="project" value="InterPro"/>
</dbReference>
<dbReference type="SMART" id="SM01294">
    <property type="entry name" value="PKS_PP_betabranch"/>
    <property type="match status" value="1"/>
</dbReference>
<dbReference type="InterPro" id="IPR020806">
    <property type="entry name" value="PKS_PP-bd"/>
</dbReference>